<dbReference type="Proteomes" id="UP000324222">
    <property type="component" value="Unassembled WGS sequence"/>
</dbReference>
<reference evidence="2 3" key="1">
    <citation type="submission" date="2019-05" db="EMBL/GenBank/DDBJ databases">
        <title>Another draft genome of Portunus trituberculatus and its Hox gene families provides insights of decapod evolution.</title>
        <authorList>
            <person name="Jeong J.-H."/>
            <person name="Song I."/>
            <person name="Kim S."/>
            <person name="Choi T."/>
            <person name="Kim D."/>
            <person name="Ryu S."/>
            <person name="Kim W."/>
        </authorList>
    </citation>
    <scope>NUCLEOTIDE SEQUENCE [LARGE SCALE GENOMIC DNA]</scope>
    <source>
        <tissue evidence="2">Muscle</tissue>
    </source>
</reference>
<feature type="region of interest" description="Disordered" evidence="1">
    <location>
        <begin position="1"/>
        <end position="74"/>
    </location>
</feature>
<proteinExistence type="predicted"/>
<organism evidence="2 3">
    <name type="scientific">Portunus trituberculatus</name>
    <name type="common">Swimming crab</name>
    <name type="synonym">Neptunus trituberculatus</name>
    <dbReference type="NCBI Taxonomy" id="210409"/>
    <lineage>
        <taxon>Eukaryota</taxon>
        <taxon>Metazoa</taxon>
        <taxon>Ecdysozoa</taxon>
        <taxon>Arthropoda</taxon>
        <taxon>Crustacea</taxon>
        <taxon>Multicrustacea</taxon>
        <taxon>Malacostraca</taxon>
        <taxon>Eumalacostraca</taxon>
        <taxon>Eucarida</taxon>
        <taxon>Decapoda</taxon>
        <taxon>Pleocyemata</taxon>
        <taxon>Brachyura</taxon>
        <taxon>Eubrachyura</taxon>
        <taxon>Portunoidea</taxon>
        <taxon>Portunidae</taxon>
        <taxon>Portuninae</taxon>
        <taxon>Portunus</taxon>
    </lineage>
</organism>
<evidence type="ECO:0000313" key="3">
    <source>
        <dbReference type="Proteomes" id="UP000324222"/>
    </source>
</evidence>
<gene>
    <name evidence="2" type="ORF">E2C01_075205</name>
</gene>
<feature type="compositionally biased region" description="Basic and acidic residues" evidence="1">
    <location>
        <begin position="42"/>
        <end position="59"/>
    </location>
</feature>
<evidence type="ECO:0000256" key="1">
    <source>
        <dbReference type="SAM" id="MobiDB-lite"/>
    </source>
</evidence>
<protein>
    <submittedName>
        <fullName evidence="2">Uncharacterized protein</fullName>
    </submittedName>
</protein>
<keyword evidence="3" id="KW-1185">Reference proteome</keyword>
<evidence type="ECO:0000313" key="2">
    <source>
        <dbReference type="EMBL" id="MPC80622.1"/>
    </source>
</evidence>
<sequence>MEEAGGVMRAGRGTNCSGEGDIYSESSRKRLSQSVTPRRTSKRPEGETEAGGRKVKGDLLGRSQGSGLRVAGQRMEWREGESFKNELDEVSKDTYLPLLLRPHCTKLSSSSYPYSVQCKS</sequence>
<name>A0A5B7IA59_PORTR</name>
<dbReference type="EMBL" id="VSRR010054543">
    <property type="protein sequence ID" value="MPC80622.1"/>
    <property type="molecule type" value="Genomic_DNA"/>
</dbReference>
<accession>A0A5B7IA59</accession>
<dbReference type="AlphaFoldDB" id="A0A5B7IA59"/>
<comment type="caution">
    <text evidence="2">The sequence shown here is derived from an EMBL/GenBank/DDBJ whole genome shotgun (WGS) entry which is preliminary data.</text>
</comment>